<dbReference type="EMBL" id="JOJR01000008">
    <property type="protein sequence ID" value="RCN52262.1"/>
    <property type="molecule type" value="Genomic_DNA"/>
</dbReference>
<evidence type="ECO:0000313" key="1">
    <source>
        <dbReference type="EMBL" id="RCN52262.1"/>
    </source>
</evidence>
<protein>
    <submittedName>
        <fullName evidence="1">Uncharacterized protein</fullName>
    </submittedName>
</protein>
<dbReference type="Proteomes" id="UP000252519">
    <property type="component" value="Unassembled WGS sequence"/>
</dbReference>
<gene>
    <name evidence="1" type="ORF">ANCCAN_01695</name>
</gene>
<organism evidence="1 2">
    <name type="scientific">Ancylostoma caninum</name>
    <name type="common">Dog hookworm</name>
    <dbReference type="NCBI Taxonomy" id="29170"/>
    <lineage>
        <taxon>Eukaryota</taxon>
        <taxon>Metazoa</taxon>
        <taxon>Ecdysozoa</taxon>
        <taxon>Nematoda</taxon>
        <taxon>Chromadorea</taxon>
        <taxon>Rhabditida</taxon>
        <taxon>Rhabditina</taxon>
        <taxon>Rhabditomorpha</taxon>
        <taxon>Strongyloidea</taxon>
        <taxon>Ancylostomatidae</taxon>
        <taxon>Ancylostomatinae</taxon>
        <taxon>Ancylostoma</taxon>
    </lineage>
</organism>
<accession>A0A368H6P5</accession>
<keyword evidence="2" id="KW-1185">Reference proteome</keyword>
<proteinExistence type="predicted"/>
<reference evidence="1 2" key="1">
    <citation type="submission" date="2014-10" db="EMBL/GenBank/DDBJ databases">
        <title>Draft genome of the hookworm Ancylostoma caninum.</title>
        <authorList>
            <person name="Mitreva M."/>
        </authorList>
    </citation>
    <scope>NUCLEOTIDE SEQUENCE [LARGE SCALE GENOMIC DNA]</scope>
    <source>
        <strain evidence="1 2">Baltimore</strain>
    </source>
</reference>
<name>A0A368H6P5_ANCCA</name>
<comment type="caution">
    <text evidence="1">The sequence shown here is derived from an EMBL/GenBank/DDBJ whole genome shotgun (WGS) entry which is preliminary data.</text>
</comment>
<dbReference type="AlphaFoldDB" id="A0A368H6P5"/>
<sequence>MKYDRDQSGCEATVVGHLAHSATHDVTVFALVEDTELRL</sequence>
<evidence type="ECO:0000313" key="2">
    <source>
        <dbReference type="Proteomes" id="UP000252519"/>
    </source>
</evidence>